<evidence type="ECO:0000313" key="2">
    <source>
        <dbReference type="Proteomes" id="UP000095283"/>
    </source>
</evidence>
<reference evidence="3" key="1">
    <citation type="submission" date="2016-11" db="UniProtKB">
        <authorList>
            <consortium name="WormBaseParasite"/>
        </authorList>
    </citation>
    <scope>IDENTIFICATION</scope>
</reference>
<name>A0A1I7XL28_HETBA</name>
<dbReference type="WBParaSite" id="Hba_18200">
    <property type="protein sequence ID" value="Hba_18200"/>
    <property type="gene ID" value="Hba_18200"/>
</dbReference>
<accession>A0A1I7XL28</accession>
<proteinExistence type="predicted"/>
<feature type="region of interest" description="Disordered" evidence="1">
    <location>
        <begin position="102"/>
        <end position="127"/>
    </location>
</feature>
<evidence type="ECO:0000313" key="3">
    <source>
        <dbReference type="WBParaSite" id="Hba_18200"/>
    </source>
</evidence>
<feature type="compositionally biased region" description="Polar residues" evidence="1">
    <location>
        <begin position="10"/>
        <end position="24"/>
    </location>
</feature>
<keyword evidence="2" id="KW-1185">Reference proteome</keyword>
<protein>
    <submittedName>
        <fullName evidence="3">SNX2</fullName>
    </submittedName>
</protein>
<feature type="compositionally biased region" description="Basic and acidic residues" evidence="1">
    <location>
        <begin position="31"/>
        <end position="52"/>
    </location>
</feature>
<feature type="region of interest" description="Disordered" evidence="1">
    <location>
        <begin position="1"/>
        <end position="60"/>
    </location>
</feature>
<dbReference type="Proteomes" id="UP000095283">
    <property type="component" value="Unplaced"/>
</dbReference>
<sequence length="127" mass="13889">MLRLVRELKQQSISKGIEDNSSGDEGSARPIETHRSAKLNSKRDKEHLRDSGTESDEEELEEIALKSMASLKNYEDFLSGGSPPAIFSSPPLASEIDTESWDSFGRESGILTGDGDSDSEDCTTPRP</sequence>
<dbReference type="AlphaFoldDB" id="A0A1I7XL28"/>
<feature type="region of interest" description="Disordered" evidence="1">
    <location>
        <begin position="77"/>
        <end position="96"/>
    </location>
</feature>
<evidence type="ECO:0000256" key="1">
    <source>
        <dbReference type="SAM" id="MobiDB-lite"/>
    </source>
</evidence>
<organism evidence="2 3">
    <name type="scientific">Heterorhabditis bacteriophora</name>
    <name type="common">Entomopathogenic nematode worm</name>
    <dbReference type="NCBI Taxonomy" id="37862"/>
    <lineage>
        <taxon>Eukaryota</taxon>
        <taxon>Metazoa</taxon>
        <taxon>Ecdysozoa</taxon>
        <taxon>Nematoda</taxon>
        <taxon>Chromadorea</taxon>
        <taxon>Rhabditida</taxon>
        <taxon>Rhabditina</taxon>
        <taxon>Rhabditomorpha</taxon>
        <taxon>Strongyloidea</taxon>
        <taxon>Heterorhabditidae</taxon>
        <taxon>Heterorhabditis</taxon>
    </lineage>
</organism>